<evidence type="ECO:0000256" key="1">
    <source>
        <dbReference type="SAM" id="MobiDB-lite"/>
    </source>
</evidence>
<dbReference type="AlphaFoldDB" id="A0A7J7NH52"/>
<dbReference type="EMBL" id="JACGCM010000786">
    <property type="protein sequence ID" value="KAF6166516.1"/>
    <property type="molecule type" value="Genomic_DNA"/>
</dbReference>
<name>A0A7J7NH52_9MAGN</name>
<evidence type="ECO:0000313" key="3">
    <source>
        <dbReference type="Proteomes" id="UP000541444"/>
    </source>
</evidence>
<dbReference type="Proteomes" id="UP000541444">
    <property type="component" value="Unassembled WGS sequence"/>
</dbReference>
<keyword evidence="3" id="KW-1185">Reference proteome</keyword>
<protein>
    <submittedName>
        <fullName evidence="2">Uncharacterized protein</fullName>
    </submittedName>
</protein>
<feature type="region of interest" description="Disordered" evidence="1">
    <location>
        <begin position="95"/>
        <end position="117"/>
    </location>
</feature>
<gene>
    <name evidence="2" type="ORF">GIB67_005378</name>
</gene>
<dbReference type="Pfam" id="PF20168">
    <property type="entry name" value="PDS5"/>
    <property type="match status" value="1"/>
</dbReference>
<accession>A0A7J7NH52</accession>
<sequence length="240" mass="27974">MEDQRLKRRSLTQDSYALKLWIGSGRSRPETIEVVMFRPLLPTEFSTRDIVKHWIAIFSRFDKVEVKALEKIMEQKQRLQQEMQKYMTLRKVYREQEKRGKKKGRKNNTSAEATGGIEGESVSISESFQPVITGEPELKEKFTTNTTATKRLPKPSSFSKQIKTKAAAIPPPLRNRCKRRMQPWMWVLLAVLLVRSYAMERLAEIFRLHCLKCSDASISSSESNWIPGKILKCFYDKDIR</sequence>
<comment type="caution">
    <text evidence="2">The sequence shown here is derived from an EMBL/GenBank/DDBJ whole genome shotgun (WGS) entry which is preliminary data.</text>
</comment>
<reference evidence="2 3" key="1">
    <citation type="journal article" date="2020" name="IScience">
        <title>Genome Sequencing of the Endangered Kingdonia uniflora (Circaeasteraceae, Ranunculales) Reveals Potential Mechanisms of Evolutionary Specialization.</title>
        <authorList>
            <person name="Sun Y."/>
            <person name="Deng T."/>
            <person name="Zhang A."/>
            <person name="Moore M.J."/>
            <person name="Landis J.B."/>
            <person name="Lin N."/>
            <person name="Zhang H."/>
            <person name="Zhang X."/>
            <person name="Huang J."/>
            <person name="Zhang X."/>
            <person name="Sun H."/>
            <person name="Wang H."/>
        </authorList>
    </citation>
    <scope>NUCLEOTIDE SEQUENCE [LARGE SCALE GENOMIC DNA]</scope>
    <source>
        <strain evidence="2">TB1705</strain>
        <tissue evidence="2">Leaf</tissue>
    </source>
</reference>
<organism evidence="2 3">
    <name type="scientific">Kingdonia uniflora</name>
    <dbReference type="NCBI Taxonomy" id="39325"/>
    <lineage>
        <taxon>Eukaryota</taxon>
        <taxon>Viridiplantae</taxon>
        <taxon>Streptophyta</taxon>
        <taxon>Embryophyta</taxon>
        <taxon>Tracheophyta</taxon>
        <taxon>Spermatophyta</taxon>
        <taxon>Magnoliopsida</taxon>
        <taxon>Ranunculales</taxon>
        <taxon>Circaeasteraceae</taxon>
        <taxon>Kingdonia</taxon>
    </lineage>
</organism>
<proteinExistence type="predicted"/>
<dbReference type="OrthoDB" id="1703254at2759"/>
<evidence type="ECO:0000313" key="2">
    <source>
        <dbReference type="EMBL" id="KAF6166516.1"/>
    </source>
</evidence>